<dbReference type="AlphaFoldDB" id="A0A411YJ41"/>
<evidence type="ECO:0000256" key="3">
    <source>
        <dbReference type="ARBA" id="ARBA00022475"/>
    </source>
</evidence>
<feature type="transmembrane region" description="Helical" evidence="7">
    <location>
        <begin position="211"/>
        <end position="234"/>
    </location>
</feature>
<evidence type="ECO:0000313" key="9">
    <source>
        <dbReference type="Proteomes" id="UP000291469"/>
    </source>
</evidence>
<dbReference type="KEGG" id="erz:ER308_17855"/>
<keyword evidence="5 7" id="KW-1133">Transmembrane helix</keyword>
<keyword evidence="4 7" id="KW-0812">Transmembrane</keyword>
<evidence type="ECO:0000313" key="8">
    <source>
        <dbReference type="EMBL" id="QBI21250.1"/>
    </source>
</evidence>
<evidence type="ECO:0000256" key="4">
    <source>
        <dbReference type="ARBA" id="ARBA00022692"/>
    </source>
</evidence>
<keyword evidence="3" id="KW-1003">Cell membrane</keyword>
<evidence type="ECO:0000256" key="2">
    <source>
        <dbReference type="ARBA" id="ARBA00009772"/>
    </source>
</evidence>
<comment type="subcellular location">
    <subcellularLocation>
        <location evidence="1">Cell membrane</location>
        <topology evidence="1">Multi-pass membrane protein</topology>
    </subcellularLocation>
</comment>
<dbReference type="RefSeq" id="WP_131156243.1">
    <property type="nucleotide sequence ID" value="NZ_CP036402.1"/>
</dbReference>
<name>A0A411YJ41_9ACTN</name>
<organism evidence="8 9">
    <name type="scientific">Egibacter rhizosphaerae</name>
    <dbReference type="NCBI Taxonomy" id="1670831"/>
    <lineage>
        <taxon>Bacteria</taxon>
        <taxon>Bacillati</taxon>
        <taxon>Actinomycetota</taxon>
        <taxon>Nitriliruptoria</taxon>
        <taxon>Egibacterales</taxon>
        <taxon>Egibacteraceae</taxon>
        <taxon>Egibacter</taxon>
    </lineage>
</organism>
<dbReference type="GO" id="GO:0005886">
    <property type="term" value="C:plasma membrane"/>
    <property type="evidence" value="ECO:0007669"/>
    <property type="project" value="UniProtKB-SubCell"/>
</dbReference>
<dbReference type="Pfam" id="PF01311">
    <property type="entry name" value="Bac_export_1"/>
    <property type="match status" value="1"/>
</dbReference>
<dbReference type="OrthoDB" id="9807748at2"/>
<dbReference type="InterPro" id="IPR002010">
    <property type="entry name" value="T3SS_IM_R"/>
</dbReference>
<dbReference type="GO" id="GO:0006605">
    <property type="term" value="P:protein targeting"/>
    <property type="evidence" value="ECO:0007669"/>
    <property type="project" value="InterPro"/>
</dbReference>
<evidence type="ECO:0000256" key="1">
    <source>
        <dbReference type="ARBA" id="ARBA00004651"/>
    </source>
</evidence>
<feature type="transmembrane region" description="Helical" evidence="7">
    <location>
        <begin position="184"/>
        <end position="202"/>
    </location>
</feature>
<dbReference type="PRINTS" id="PR00953">
    <property type="entry name" value="TYPE3IMRPROT"/>
</dbReference>
<reference evidence="8 9" key="1">
    <citation type="submission" date="2019-01" db="EMBL/GenBank/DDBJ databases">
        <title>Egibacter rhizosphaerae EGI 80759T.</title>
        <authorList>
            <person name="Chen D.-D."/>
            <person name="Tian Y."/>
            <person name="Jiao J.-Y."/>
            <person name="Zhang X.-T."/>
            <person name="Zhang Y.-G."/>
            <person name="Zhang Y."/>
            <person name="Xiao M."/>
            <person name="Shu W.-S."/>
            <person name="Li W.-J."/>
        </authorList>
    </citation>
    <scope>NUCLEOTIDE SEQUENCE [LARGE SCALE GENOMIC DNA]</scope>
    <source>
        <strain evidence="8 9">EGI 80759</strain>
    </source>
</reference>
<sequence length="258" mass="27185">METLQIALDPAQSAGLVLAMTRVTAFALVSMPMGMLMPISGRMAMGLAVGLLLAEPYEGALSLVGLFGAAVVNAGIGVALGWLTSIIFQIFFTSAAFLDVLSGLFAAVLFDQAMEERAGMYTRLFNMTAIALFAVAGGLELLVRGLGFTFEVIPVHGEISLNAGLITETAVQTLEAMMLGAAELILPVAAALFLVEITMGLASRFSPQTNVFLLGLPAKLLVALVLVSTSIMLFPEVMGGVMDRMEELFEVGIRAFMP</sequence>
<evidence type="ECO:0000256" key="6">
    <source>
        <dbReference type="ARBA" id="ARBA00023136"/>
    </source>
</evidence>
<gene>
    <name evidence="8" type="ORF">ER308_17855</name>
</gene>
<keyword evidence="6 7" id="KW-0472">Membrane</keyword>
<feature type="transmembrane region" description="Helical" evidence="7">
    <location>
        <begin position="122"/>
        <end position="143"/>
    </location>
</feature>
<dbReference type="Proteomes" id="UP000291469">
    <property type="component" value="Chromosome"/>
</dbReference>
<evidence type="ECO:0000256" key="5">
    <source>
        <dbReference type="ARBA" id="ARBA00022989"/>
    </source>
</evidence>
<evidence type="ECO:0000256" key="7">
    <source>
        <dbReference type="SAM" id="Phobius"/>
    </source>
</evidence>
<dbReference type="PANTHER" id="PTHR30065">
    <property type="entry name" value="FLAGELLAR BIOSYNTHETIC PROTEIN FLIR"/>
    <property type="match status" value="1"/>
</dbReference>
<keyword evidence="9" id="KW-1185">Reference proteome</keyword>
<protein>
    <submittedName>
        <fullName evidence="8">Type III secretion protein</fullName>
    </submittedName>
</protein>
<proteinExistence type="inferred from homology"/>
<feature type="transmembrane region" description="Helical" evidence="7">
    <location>
        <begin position="86"/>
        <end position="110"/>
    </location>
</feature>
<dbReference type="PANTHER" id="PTHR30065:SF1">
    <property type="entry name" value="SURFACE PRESENTATION OF ANTIGENS PROTEIN SPAR"/>
    <property type="match status" value="1"/>
</dbReference>
<accession>A0A411YJ41</accession>
<dbReference type="EMBL" id="CP036402">
    <property type="protein sequence ID" value="QBI21250.1"/>
    <property type="molecule type" value="Genomic_DNA"/>
</dbReference>
<comment type="similarity">
    <text evidence="2">Belongs to the FliR/MopE/SpaR family.</text>
</comment>
<feature type="transmembrane region" description="Helical" evidence="7">
    <location>
        <begin position="25"/>
        <end position="53"/>
    </location>
</feature>
<feature type="transmembrane region" description="Helical" evidence="7">
    <location>
        <begin position="60"/>
        <end position="80"/>
    </location>
</feature>